<dbReference type="AlphaFoldDB" id="A0A0D0B3M1"/>
<keyword evidence="2" id="KW-1185">Reference proteome</keyword>
<dbReference type="EMBL" id="KN835280">
    <property type="protein sequence ID" value="KIK41077.1"/>
    <property type="molecule type" value="Genomic_DNA"/>
</dbReference>
<gene>
    <name evidence="1" type="ORF">CY34DRAFT_13281</name>
</gene>
<sequence>MIQSAFDASSNGSESSTAAQYTSNTGFHMNQFHWLQPGHFPQPGFHYPAPNATPGATPRLATVIAPPPVPQIPGSSAGIKKRGTQDLCRQQTKRAKTIPSEIRNDTLFRPVLDEHGQYTGKFVCSKDGTVLNPRSYLKHTRTAKHKGYNQERFQCPVCSRTYARHDARKRHFDTSKCGKAVAGGPPPSFSAEPASTSSGVVAPVMVPTMSFTYSHPYSIPSMPMPQHVQAVPPAAGVPQPLTMSTCAVPEPCLHQPDNNTVLESAEDDDEDDDANIWAELSSFIRF</sequence>
<reference evidence="2" key="2">
    <citation type="submission" date="2015-01" db="EMBL/GenBank/DDBJ databases">
        <title>Evolutionary Origins and Diversification of the Mycorrhizal Mutualists.</title>
        <authorList>
            <consortium name="DOE Joint Genome Institute"/>
            <consortium name="Mycorrhizal Genomics Consortium"/>
            <person name="Kohler A."/>
            <person name="Kuo A."/>
            <person name="Nagy L.G."/>
            <person name="Floudas D."/>
            <person name="Copeland A."/>
            <person name="Barry K.W."/>
            <person name="Cichocki N."/>
            <person name="Veneault-Fourrey C."/>
            <person name="LaButti K."/>
            <person name="Lindquist E.A."/>
            <person name="Lipzen A."/>
            <person name="Lundell T."/>
            <person name="Morin E."/>
            <person name="Murat C."/>
            <person name="Riley R."/>
            <person name="Ohm R."/>
            <person name="Sun H."/>
            <person name="Tunlid A."/>
            <person name="Henrissat B."/>
            <person name="Grigoriev I.V."/>
            <person name="Hibbett D.S."/>
            <person name="Martin F."/>
        </authorList>
    </citation>
    <scope>NUCLEOTIDE SEQUENCE [LARGE SCALE GENOMIC DNA]</scope>
    <source>
        <strain evidence="2">UH-Slu-Lm8-n1</strain>
    </source>
</reference>
<dbReference type="OrthoDB" id="2662059at2759"/>
<proteinExistence type="predicted"/>
<accession>A0A0D0B3M1</accession>
<evidence type="ECO:0000313" key="2">
    <source>
        <dbReference type="Proteomes" id="UP000054485"/>
    </source>
</evidence>
<name>A0A0D0B3M1_9AGAM</name>
<dbReference type="HOGENOM" id="CLU_089412_0_0_1"/>
<protein>
    <submittedName>
        <fullName evidence="1">Uncharacterized protein</fullName>
    </submittedName>
</protein>
<dbReference type="Proteomes" id="UP000054485">
    <property type="component" value="Unassembled WGS sequence"/>
</dbReference>
<reference evidence="1 2" key="1">
    <citation type="submission" date="2014-04" db="EMBL/GenBank/DDBJ databases">
        <authorList>
            <consortium name="DOE Joint Genome Institute"/>
            <person name="Kuo A."/>
            <person name="Ruytinx J."/>
            <person name="Rineau F."/>
            <person name="Colpaert J."/>
            <person name="Kohler A."/>
            <person name="Nagy L.G."/>
            <person name="Floudas D."/>
            <person name="Copeland A."/>
            <person name="Barry K.W."/>
            <person name="Cichocki N."/>
            <person name="Veneault-Fourrey C."/>
            <person name="LaButti K."/>
            <person name="Lindquist E.A."/>
            <person name="Lipzen A."/>
            <person name="Lundell T."/>
            <person name="Morin E."/>
            <person name="Murat C."/>
            <person name="Sun H."/>
            <person name="Tunlid A."/>
            <person name="Henrissat B."/>
            <person name="Grigoriev I.V."/>
            <person name="Hibbett D.S."/>
            <person name="Martin F."/>
            <person name="Nordberg H.P."/>
            <person name="Cantor M.N."/>
            <person name="Hua S.X."/>
        </authorList>
    </citation>
    <scope>NUCLEOTIDE SEQUENCE [LARGE SCALE GENOMIC DNA]</scope>
    <source>
        <strain evidence="1 2">UH-Slu-Lm8-n1</strain>
    </source>
</reference>
<dbReference type="InParanoid" id="A0A0D0B3M1"/>
<organism evidence="1 2">
    <name type="scientific">Suillus luteus UH-Slu-Lm8-n1</name>
    <dbReference type="NCBI Taxonomy" id="930992"/>
    <lineage>
        <taxon>Eukaryota</taxon>
        <taxon>Fungi</taxon>
        <taxon>Dikarya</taxon>
        <taxon>Basidiomycota</taxon>
        <taxon>Agaricomycotina</taxon>
        <taxon>Agaricomycetes</taxon>
        <taxon>Agaricomycetidae</taxon>
        <taxon>Boletales</taxon>
        <taxon>Suillineae</taxon>
        <taxon>Suillaceae</taxon>
        <taxon>Suillus</taxon>
    </lineage>
</organism>
<evidence type="ECO:0000313" key="1">
    <source>
        <dbReference type="EMBL" id="KIK41077.1"/>
    </source>
</evidence>